<keyword evidence="3" id="KW-1185">Reference proteome</keyword>
<accession>A0ABD6H9F6</accession>
<dbReference type="AlphaFoldDB" id="A0ABD6H9F6"/>
<dbReference type="Proteomes" id="UP000179536">
    <property type="component" value="Unassembled WGS sequence"/>
</dbReference>
<gene>
    <name evidence="2" type="ORF">BBK91_013075</name>
    <name evidence="1" type="ORF">BBL17_010860</name>
</gene>
<evidence type="ECO:0000313" key="4">
    <source>
        <dbReference type="Proteomes" id="UP000179536"/>
    </source>
</evidence>
<organism evidence="2 4">
    <name type="scientific">Agrobacterium vitis</name>
    <name type="common">Rhizobium vitis</name>
    <dbReference type="NCBI Taxonomy" id="373"/>
    <lineage>
        <taxon>Bacteria</taxon>
        <taxon>Pseudomonadati</taxon>
        <taxon>Pseudomonadota</taxon>
        <taxon>Alphaproteobacteria</taxon>
        <taxon>Hyphomicrobiales</taxon>
        <taxon>Rhizobiaceae</taxon>
        <taxon>Rhizobium/Agrobacterium group</taxon>
        <taxon>Agrobacterium</taxon>
    </lineage>
</organism>
<name>A0ABD6H9F6_AGRVI</name>
<evidence type="ECO:0000313" key="3">
    <source>
        <dbReference type="Proteomes" id="UP000179454"/>
    </source>
</evidence>
<proteinExistence type="predicted"/>
<protein>
    <submittedName>
        <fullName evidence="2">Uncharacterized protein</fullName>
    </submittedName>
</protein>
<reference evidence="3 4" key="1">
    <citation type="submission" date="2019-11" db="EMBL/GenBank/DDBJ databases">
        <title>Whole-genome sequencing of Allorhizobium vitis.</title>
        <authorList>
            <person name="Gan H.M."/>
            <person name="Savka M.A."/>
        </authorList>
    </citation>
    <scope>NUCLEOTIDE SEQUENCE [LARGE SCALE GENOMIC DNA]</scope>
    <source>
        <strain evidence="2 4">RF2/1</strain>
        <strain evidence="1 3">T1/7</strain>
    </source>
</reference>
<dbReference type="EMBL" id="MBFA02000007">
    <property type="protein sequence ID" value="MUP10803.1"/>
    <property type="molecule type" value="Genomic_DNA"/>
</dbReference>
<comment type="caution">
    <text evidence="2">The sequence shown here is derived from an EMBL/GenBank/DDBJ whole genome shotgun (WGS) entry which is preliminary data.</text>
</comment>
<evidence type="ECO:0000313" key="1">
    <source>
        <dbReference type="EMBL" id="MUO42282.1"/>
    </source>
</evidence>
<dbReference type="Proteomes" id="UP000179454">
    <property type="component" value="Unassembled WGS sequence"/>
</dbReference>
<evidence type="ECO:0000313" key="2">
    <source>
        <dbReference type="EMBL" id="MUP10803.1"/>
    </source>
</evidence>
<dbReference type="EMBL" id="MBFE02000006">
    <property type="protein sequence ID" value="MUO42282.1"/>
    <property type="molecule type" value="Genomic_DNA"/>
</dbReference>
<sequence>MATACEPGTPAEACHAVAAVRHRMAVVALRPDPVAQDLGLVAAAAFAQWLVPPSAP</sequence>
<dbReference type="RefSeq" id="WP_156597196.1">
    <property type="nucleotide sequence ID" value="NZ_MBFA02000007.1"/>
</dbReference>